<reference evidence="1" key="1">
    <citation type="submission" date="2022-04" db="EMBL/GenBank/DDBJ databases">
        <title>A functionally conserved STORR gene fusion in Papaver species that diverged 16.8 million years ago.</title>
        <authorList>
            <person name="Catania T."/>
        </authorList>
    </citation>
    <scope>NUCLEOTIDE SEQUENCE</scope>
    <source>
        <strain evidence="1">S-188037</strain>
    </source>
</reference>
<organism evidence="1 2">
    <name type="scientific">Papaver atlanticum</name>
    <dbReference type="NCBI Taxonomy" id="357466"/>
    <lineage>
        <taxon>Eukaryota</taxon>
        <taxon>Viridiplantae</taxon>
        <taxon>Streptophyta</taxon>
        <taxon>Embryophyta</taxon>
        <taxon>Tracheophyta</taxon>
        <taxon>Spermatophyta</taxon>
        <taxon>Magnoliopsida</taxon>
        <taxon>Ranunculales</taxon>
        <taxon>Papaveraceae</taxon>
        <taxon>Papaveroideae</taxon>
        <taxon>Papaver</taxon>
    </lineage>
</organism>
<accession>A0AAD4RX45</accession>
<dbReference type="SUPFAM" id="SSF55874">
    <property type="entry name" value="ATPase domain of HSP90 chaperone/DNA topoisomerase II/histidine kinase"/>
    <property type="match status" value="1"/>
</dbReference>
<sequence>MFDSHNGHAKSVNRAQSSCSSWNQRNYTVISSLPPAPLTRQFWEAGIYKNNRSSMIASQNGQNHQGVHPKKIHSNATSHKWAFGAIAEMLDNAVDEIQNGATFVIVDKIQTPFVEIPALLIQDDGGGMDPETMRRCMSFDFLDKKSNHSIGKYGNGFRTSTMRLGADVMVFIRHRCAHQKSFTPKSWYPFVHLIETNRS</sequence>
<evidence type="ECO:0000313" key="2">
    <source>
        <dbReference type="Proteomes" id="UP001202328"/>
    </source>
</evidence>
<dbReference type="Pfam" id="PF13589">
    <property type="entry name" value="HATPase_c_3"/>
    <property type="match status" value="1"/>
</dbReference>
<dbReference type="GO" id="GO:0005634">
    <property type="term" value="C:nucleus"/>
    <property type="evidence" value="ECO:0007669"/>
    <property type="project" value="TreeGrafter"/>
</dbReference>
<proteinExistence type="predicted"/>
<name>A0AAD4RX45_9MAGN</name>
<dbReference type="Gene3D" id="3.30.565.10">
    <property type="entry name" value="Histidine kinase-like ATPase, C-terminal domain"/>
    <property type="match status" value="1"/>
</dbReference>
<dbReference type="PANTHER" id="PTHR23336">
    <property type="entry name" value="ZINC FINGER CW-TYPE COILED-COIL DOMAIN PROTEIN 3"/>
    <property type="match status" value="1"/>
</dbReference>
<dbReference type="AlphaFoldDB" id="A0AAD4RX45"/>
<evidence type="ECO:0000313" key="1">
    <source>
        <dbReference type="EMBL" id="KAI3838049.1"/>
    </source>
</evidence>
<protein>
    <submittedName>
        <fullName evidence="1">Uncharacterized protein</fullName>
    </submittedName>
</protein>
<gene>
    <name evidence="1" type="ORF">MKW98_009000</name>
</gene>
<dbReference type="GO" id="GO:0016887">
    <property type="term" value="F:ATP hydrolysis activity"/>
    <property type="evidence" value="ECO:0007669"/>
    <property type="project" value="InterPro"/>
</dbReference>
<dbReference type="EMBL" id="JAJJMB010017528">
    <property type="protein sequence ID" value="KAI3838049.1"/>
    <property type="molecule type" value="Genomic_DNA"/>
</dbReference>
<dbReference type="InterPro" id="IPR036890">
    <property type="entry name" value="HATPase_C_sf"/>
</dbReference>
<keyword evidence="2" id="KW-1185">Reference proteome</keyword>
<dbReference type="Proteomes" id="UP001202328">
    <property type="component" value="Unassembled WGS sequence"/>
</dbReference>
<dbReference type="PANTHER" id="PTHR23336:SF44">
    <property type="entry name" value="PROTEIN MICRORCHIDIA 6"/>
    <property type="match status" value="1"/>
</dbReference>
<dbReference type="InterPro" id="IPR045261">
    <property type="entry name" value="MORC_ATPase"/>
</dbReference>
<comment type="caution">
    <text evidence="1">The sequence shown here is derived from an EMBL/GenBank/DDBJ whole genome shotgun (WGS) entry which is preliminary data.</text>
</comment>